<proteinExistence type="predicted"/>
<sequence>GRDGHLGLSLGCRAIVLFVKDVRLRILCTFCARVILSYTYLRRHHTVGNECPPTQWFLHIKNKSQSVIRTGGRGVGTASLTAAKPKFRVPDSSTGRRTGERKPSYTPVSPNLAYSVPRVCSSLGTLF</sequence>
<reference evidence="2" key="1">
    <citation type="submission" date="2020-08" db="EMBL/GenBank/DDBJ databases">
        <title>Multicomponent nature underlies the extraordinary mechanical properties of spider dragline silk.</title>
        <authorList>
            <person name="Kono N."/>
            <person name="Nakamura H."/>
            <person name="Mori M."/>
            <person name="Yoshida Y."/>
            <person name="Ohtoshi R."/>
            <person name="Malay A.D."/>
            <person name="Moran D.A.P."/>
            <person name="Tomita M."/>
            <person name="Numata K."/>
            <person name="Arakawa K."/>
        </authorList>
    </citation>
    <scope>NUCLEOTIDE SEQUENCE</scope>
</reference>
<evidence type="ECO:0000256" key="1">
    <source>
        <dbReference type="SAM" id="MobiDB-lite"/>
    </source>
</evidence>
<dbReference type="EMBL" id="BMAW01028030">
    <property type="protein sequence ID" value="GFU05213.1"/>
    <property type="molecule type" value="Genomic_DNA"/>
</dbReference>
<dbReference type="Proteomes" id="UP000887013">
    <property type="component" value="Unassembled WGS sequence"/>
</dbReference>
<dbReference type="AlphaFoldDB" id="A0A8X6Q3T5"/>
<comment type="caution">
    <text evidence="2">The sequence shown here is derived from an EMBL/GenBank/DDBJ whole genome shotgun (WGS) entry which is preliminary data.</text>
</comment>
<gene>
    <name evidence="2" type="ORF">NPIL_134581</name>
</gene>
<name>A0A8X6Q3T5_NEPPI</name>
<feature type="region of interest" description="Disordered" evidence="1">
    <location>
        <begin position="85"/>
        <end position="107"/>
    </location>
</feature>
<evidence type="ECO:0000313" key="2">
    <source>
        <dbReference type="EMBL" id="GFU05213.1"/>
    </source>
</evidence>
<keyword evidence="3" id="KW-1185">Reference proteome</keyword>
<accession>A0A8X6Q3T5</accession>
<feature type="non-terminal residue" evidence="2">
    <location>
        <position position="1"/>
    </location>
</feature>
<protein>
    <submittedName>
        <fullName evidence="2">Uncharacterized protein</fullName>
    </submittedName>
</protein>
<organism evidence="2 3">
    <name type="scientific">Nephila pilipes</name>
    <name type="common">Giant wood spider</name>
    <name type="synonym">Nephila maculata</name>
    <dbReference type="NCBI Taxonomy" id="299642"/>
    <lineage>
        <taxon>Eukaryota</taxon>
        <taxon>Metazoa</taxon>
        <taxon>Ecdysozoa</taxon>
        <taxon>Arthropoda</taxon>
        <taxon>Chelicerata</taxon>
        <taxon>Arachnida</taxon>
        <taxon>Araneae</taxon>
        <taxon>Araneomorphae</taxon>
        <taxon>Entelegynae</taxon>
        <taxon>Araneoidea</taxon>
        <taxon>Nephilidae</taxon>
        <taxon>Nephila</taxon>
    </lineage>
</organism>
<evidence type="ECO:0000313" key="3">
    <source>
        <dbReference type="Proteomes" id="UP000887013"/>
    </source>
</evidence>